<dbReference type="Pfam" id="PF00226">
    <property type="entry name" value="DnaJ"/>
    <property type="match status" value="1"/>
</dbReference>
<dbReference type="OrthoDB" id="9782583at2"/>
<dbReference type="InterPro" id="IPR036869">
    <property type="entry name" value="J_dom_sf"/>
</dbReference>
<dbReference type="Gene3D" id="1.10.287.110">
    <property type="entry name" value="DnaJ domain"/>
    <property type="match status" value="1"/>
</dbReference>
<reference evidence="3 4" key="1">
    <citation type="submission" date="2018-11" db="EMBL/GenBank/DDBJ databases">
        <title>Genomic Encyclopedia of Type Strains, Phase IV (KMG-IV): sequencing the most valuable type-strain genomes for metagenomic binning, comparative biology and taxonomic classification.</title>
        <authorList>
            <person name="Goeker M."/>
        </authorList>
    </citation>
    <scope>NUCLEOTIDE SEQUENCE [LARGE SCALE GENOMIC DNA]</scope>
    <source>
        <strain evidence="3 4">DSM 100275</strain>
    </source>
</reference>
<evidence type="ECO:0000256" key="1">
    <source>
        <dbReference type="ARBA" id="ARBA00023186"/>
    </source>
</evidence>
<accession>A0A3N1XSA2</accession>
<dbReference type="PROSITE" id="PS50076">
    <property type="entry name" value="DNAJ_2"/>
    <property type="match status" value="1"/>
</dbReference>
<dbReference type="SUPFAM" id="SSF158682">
    <property type="entry name" value="TerB-like"/>
    <property type="match status" value="1"/>
</dbReference>
<feature type="domain" description="J" evidence="2">
    <location>
        <begin position="176"/>
        <end position="240"/>
    </location>
</feature>
<protein>
    <submittedName>
        <fullName evidence="3">DnaJ like chaperone protein</fullName>
    </submittedName>
</protein>
<dbReference type="Pfam" id="PF05099">
    <property type="entry name" value="TerB"/>
    <property type="match status" value="1"/>
</dbReference>
<dbReference type="CDD" id="cd06257">
    <property type="entry name" value="DnaJ"/>
    <property type="match status" value="1"/>
</dbReference>
<dbReference type="InterPro" id="IPR029024">
    <property type="entry name" value="TerB-like"/>
</dbReference>
<dbReference type="SMART" id="SM00271">
    <property type="entry name" value="DnaJ"/>
    <property type="match status" value="1"/>
</dbReference>
<gene>
    <name evidence="3" type="ORF">EDC57_2203</name>
</gene>
<dbReference type="Gene3D" id="1.10.3680.10">
    <property type="entry name" value="TerB-like"/>
    <property type="match status" value="1"/>
</dbReference>
<comment type="caution">
    <text evidence="3">The sequence shown here is derived from an EMBL/GenBank/DDBJ whole genome shotgun (WGS) entry which is preliminary data.</text>
</comment>
<dbReference type="EMBL" id="RJVI01000003">
    <property type="protein sequence ID" value="ROR29533.1"/>
    <property type="molecule type" value="Genomic_DNA"/>
</dbReference>
<proteinExistence type="predicted"/>
<dbReference type="SUPFAM" id="SSF46565">
    <property type="entry name" value="Chaperone J-domain"/>
    <property type="match status" value="1"/>
</dbReference>
<dbReference type="InterPro" id="IPR001623">
    <property type="entry name" value="DnaJ_domain"/>
</dbReference>
<dbReference type="InterPro" id="IPR050817">
    <property type="entry name" value="DjlA_DnaK_co-chaperone"/>
</dbReference>
<dbReference type="Proteomes" id="UP000276634">
    <property type="component" value="Unassembled WGS sequence"/>
</dbReference>
<evidence type="ECO:0000313" key="4">
    <source>
        <dbReference type="Proteomes" id="UP000276634"/>
    </source>
</evidence>
<organism evidence="3 4">
    <name type="scientific">Inmirania thermothiophila</name>
    <dbReference type="NCBI Taxonomy" id="1750597"/>
    <lineage>
        <taxon>Bacteria</taxon>
        <taxon>Pseudomonadati</taxon>
        <taxon>Pseudomonadota</taxon>
        <taxon>Gammaproteobacteria</taxon>
        <taxon>Chromatiales</taxon>
        <taxon>Ectothiorhodospiraceae</taxon>
        <taxon>Inmirania</taxon>
    </lineage>
</organism>
<keyword evidence="1" id="KW-0143">Chaperone</keyword>
<dbReference type="AlphaFoldDB" id="A0A3N1XSA2"/>
<sequence length="240" mass="25527">MGGWLGKGLGGLVGLLAGGPLGAAAGVLLGHGVDRGLAARALRGGAREAYRMAVFAVMGHLAKADGRVSRAEIAAAEAVMRRMGLGPRARRRAQAAFRRGRSRRFPLELALAAVARLERTRPGAAREFLRLQAQVLCADGPPDARRRALYRQVAARLGVAAAEADVLLPPGDGLADAFRILGLPPDATLEEARRAYRRLLARHHPDRAGGDEAVRRAAEARTREIIAAWGRLRAALGDQR</sequence>
<keyword evidence="4" id="KW-1185">Reference proteome</keyword>
<dbReference type="PRINTS" id="PR00625">
    <property type="entry name" value="JDOMAIN"/>
</dbReference>
<dbReference type="InterPro" id="IPR007791">
    <property type="entry name" value="DjlA_N"/>
</dbReference>
<evidence type="ECO:0000313" key="3">
    <source>
        <dbReference type="EMBL" id="ROR29533.1"/>
    </source>
</evidence>
<name>A0A3N1XSA2_9GAMM</name>
<dbReference type="PANTHER" id="PTHR24074">
    <property type="entry name" value="CO-CHAPERONE PROTEIN DJLA"/>
    <property type="match status" value="1"/>
</dbReference>
<evidence type="ECO:0000259" key="2">
    <source>
        <dbReference type="PROSITE" id="PS50076"/>
    </source>
</evidence>
<dbReference type="RefSeq" id="WP_123401951.1">
    <property type="nucleotide sequence ID" value="NZ_RJVI01000003.1"/>
</dbReference>